<dbReference type="AlphaFoldDB" id="A0AAN6JLQ2"/>
<feature type="region of interest" description="Disordered" evidence="1">
    <location>
        <begin position="1"/>
        <end position="68"/>
    </location>
</feature>
<protein>
    <submittedName>
        <fullName evidence="2">Uncharacterized protein</fullName>
    </submittedName>
</protein>
<gene>
    <name evidence="2" type="ORF">OC842_002011</name>
</gene>
<keyword evidence="3" id="KW-1185">Reference proteome</keyword>
<feature type="region of interest" description="Disordered" evidence="1">
    <location>
        <begin position="204"/>
        <end position="236"/>
    </location>
</feature>
<organism evidence="2 3">
    <name type="scientific">Tilletia horrida</name>
    <dbReference type="NCBI Taxonomy" id="155126"/>
    <lineage>
        <taxon>Eukaryota</taxon>
        <taxon>Fungi</taxon>
        <taxon>Dikarya</taxon>
        <taxon>Basidiomycota</taxon>
        <taxon>Ustilaginomycotina</taxon>
        <taxon>Exobasidiomycetes</taxon>
        <taxon>Tilletiales</taxon>
        <taxon>Tilletiaceae</taxon>
        <taxon>Tilletia</taxon>
    </lineage>
</organism>
<dbReference type="EMBL" id="JAPDMQ010000078">
    <property type="protein sequence ID" value="KAK0536336.1"/>
    <property type="molecule type" value="Genomic_DNA"/>
</dbReference>
<feature type="region of interest" description="Disordered" evidence="1">
    <location>
        <begin position="325"/>
        <end position="350"/>
    </location>
</feature>
<sequence length="1238" mass="132669">MDRNRLPTILFPRGSSMNDMASSAPKKDVSLTASSLNRTPTKNNSQSKKDTTYSQGTPTPKRKRHRSARDFIEQQHIPDTLSFPNSFNEAINAAFAEEHYEAGLEMIDHSRANGIIPADHHLRILYAFALRPTPDPVTYRQTSSVFNGALSAPPSLPLVTRARILLADLAALHGPERILCALSPSKITQRGGLDAPSQTSLRALAGSGDRAGSSRARGSPDSGDEEEEGDGSFLDNESSTAQLQKNSYLVPFPLTGKQTGSSSRFSLVPAVKDTWEVLRVPPPGSLSEAEILRRATASADGDDTAVEDMTVASAQIRNVAIRMPGRRRGRGRGGSSMAAHTGSIRAPSKSDFTQEELLRCSPAALERYHETVYGKEGARDVLRTRAVNGEALTFLASLWQSERREMVYGSRRKGKNVDMPEPKLDEVNAVKALYGLSLAWDFPINKKTALAASDAARQARLYALGGKDKAQKPVEAPLVVPVAPPKPTKQHPYFAQRFATSAPSKGFIRGGSSSRGSSPPPSSQSSAGGPPSSPLGPSSGLGSSAATSHVAARVVRSGPVGCAEVGLPLDTLFEVLAGNVLLYDRDGMFRSALAHSSSKTGSDGGNGDGQLASTVALLGNGAPVLLTKWREMITAAGVALFEILQLTRQADAKTAPILDAEALERGITQRLSWADVGIDAVAGVDQSLWSCVAEEQALVSPVDIGALTAPFDWDKEPTLCWPRALVDHLKKVGSVLRQGPSRPANRAGADSGRSVSGSDAAISSQRSDRSVSLPPTSVRWEETLSKLLQYLPKSFAWMEVNRKRWMDHQKELRDDGLERFADIDVKRERRVWADLEDVEAGEDETGSETFRDIDREISEILVVRGRQPASAAPPRRRRDRSPSVLFVFEEGPAFRERSRSVSAARDESPEFEIVQVTPSKKMKDEPIVTASNSRLGGQTSSSSALPQHAVIKERRKLTGSEAIQWQTREWVLDWGLDAHHTLKSSRRPAQTIEAKAPAGATLDDHKTRLNALLRVAEVVLGEVRRRRKAALIKSAVLAWVRRCVPSVAAAAAAAAAASSCSSSAAGATASQKSTATDDMEYDVAMQMPTSSAAASAALGSFVAASTSSSTQQQSSSLASSSPVARALLDKLDGFCSDASTSAENSLGQARVWQGAVRGVWDEAVGLGLVSTSRQRPSASQSQSQSQSQATEGMVKSELGEAVNWAFAMEMERLLKAIDIEVQGLSGTVLGWEMQALSS</sequence>
<feature type="region of interest" description="Disordered" evidence="1">
    <location>
        <begin position="505"/>
        <end position="544"/>
    </location>
</feature>
<evidence type="ECO:0000313" key="3">
    <source>
        <dbReference type="Proteomes" id="UP001176521"/>
    </source>
</evidence>
<evidence type="ECO:0000313" key="2">
    <source>
        <dbReference type="EMBL" id="KAK0536336.1"/>
    </source>
</evidence>
<comment type="caution">
    <text evidence="2">The sequence shown here is derived from an EMBL/GenBank/DDBJ whole genome shotgun (WGS) entry which is preliminary data.</text>
</comment>
<feature type="region of interest" description="Disordered" evidence="1">
    <location>
        <begin position="736"/>
        <end position="775"/>
    </location>
</feature>
<feature type="compositionally biased region" description="Low complexity" evidence="1">
    <location>
        <begin position="1171"/>
        <end position="1190"/>
    </location>
</feature>
<feature type="compositionally biased region" description="Low complexity" evidence="1">
    <location>
        <begin position="510"/>
        <end position="544"/>
    </location>
</feature>
<evidence type="ECO:0000256" key="1">
    <source>
        <dbReference type="SAM" id="MobiDB-lite"/>
    </source>
</evidence>
<feature type="region of interest" description="Disordered" evidence="1">
    <location>
        <begin position="1171"/>
        <end position="1193"/>
    </location>
</feature>
<feature type="compositionally biased region" description="Polar residues" evidence="1">
    <location>
        <begin position="31"/>
        <end position="58"/>
    </location>
</feature>
<accession>A0AAN6JLQ2</accession>
<feature type="compositionally biased region" description="Polar residues" evidence="1">
    <location>
        <begin position="753"/>
        <end position="765"/>
    </location>
</feature>
<dbReference type="Proteomes" id="UP001176521">
    <property type="component" value="Unassembled WGS sequence"/>
</dbReference>
<proteinExistence type="predicted"/>
<name>A0AAN6JLQ2_9BASI</name>
<reference evidence="2" key="1">
    <citation type="journal article" date="2023" name="PhytoFront">
        <title>Draft Genome Resources of Seven Strains of Tilletia horrida, Causal Agent of Kernel Smut of Rice.</title>
        <authorList>
            <person name="Khanal S."/>
            <person name="Antony Babu S."/>
            <person name="Zhou X.G."/>
        </authorList>
    </citation>
    <scope>NUCLEOTIDE SEQUENCE</scope>
    <source>
        <strain evidence="2">TX3</strain>
    </source>
</reference>